<dbReference type="Proteomes" id="UP001197492">
    <property type="component" value="Unassembled WGS sequence"/>
</dbReference>
<dbReference type="EMBL" id="JAHOEF010000047">
    <property type="protein sequence ID" value="MBV3383082.1"/>
    <property type="molecule type" value="Genomic_DNA"/>
</dbReference>
<feature type="region of interest" description="Disordered" evidence="1">
    <location>
        <begin position="532"/>
        <end position="554"/>
    </location>
</feature>
<gene>
    <name evidence="2" type="ORF">KSV97_07605</name>
    <name evidence="3" type="ORF">KSW06_07480</name>
</gene>
<reference evidence="2 5" key="1">
    <citation type="submission" date="2021-06" db="EMBL/GenBank/DDBJ databases">
        <title>Collection of gut derived symbiotic bacterial strains cultured from healthy donors.</title>
        <authorList>
            <person name="Lin H."/>
            <person name="Littmann E."/>
            <person name="Pamer E.G."/>
        </authorList>
    </citation>
    <scope>NUCLEOTIDE SEQUENCE</scope>
    <source>
        <strain evidence="3 5">MSK.21.70</strain>
        <strain evidence="2">MSK.21.82</strain>
    </source>
</reference>
<keyword evidence="5" id="KW-1185">Reference proteome</keyword>
<comment type="caution">
    <text evidence="2">The sequence shown here is derived from an EMBL/GenBank/DDBJ whole genome shotgun (WGS) entry which is preliminary data.</text>
</comment>
<evidence type="ECO:0000313" key="4">
    <source>
        <dbReference type="Proteomes" id="UP001196408"/>
    </source>
</evidence>
<evidence type="ECO:0000313" key="3">
    <source>
        <dbReference type="EMBL" id="MBV3393092.1"/>
    </source>
</evidence>
<name>A0AAW4MYQ1_9FIRM</name>
<organism evidence="2 4">
    <name type="scientific">Catenibacterium mitsuokai</name>
    <dbReference type="NCBI Taxonomy" id="100886"/>
    <lineage>
        <taxon>Bacteria</taxon>
        <taxon>Bacillati</taxon>
        <taxon>Bacillota</taxon>
        <taxon>Erysipelotrichia</taxon>
        <taxon>Erysipelotrichales</taxon>
        <taxon>Coprobacillaceae</taxon>
        <taxon>Catenibacterium</taxon>
    </lineage>
</organism>
<dbReference type="AlphaFoldDB" id="A0AAW4MYQ1"/>
<dbReference type="Proteomes" id="UP001196408">
    <property type="component" value="Unassembled WGS sequence"/>
</dbReference>
<evidence type="ECO:0000313" key="5">
    <source>
        <dbReference type="Proteomes" id="UP001197492"/>
    </source>
</evidence>
<accession>A0AAW4MYQ1</accession>
<evidence type="ECO:0000256" key="1">
    <source>
        <dbReference type="SAM" id="MobiDB-lite"/>
    </source>
</evidence>
<proteinExistence type="predicted"/>
<dbReference type="RefSeq" id="WP_217747858.1">
    <property type="nucleotide sequence ID" value="NZ_JAHOEB010000047.1"/>
</dbReference>
<evidence type="ECO:0000313" key="2">
    <source>
        <dbReference type="EMBL" id="MBV3383082.1"/>
    </source>
</evidence>
<sequence length="703" mass="79872">MYIEIAEPGRMSQSGSSLLKLIQNNYMPTLDLLVRESIQNSLDAFDKNNQNNFVGVNFKTGLFKSNELSKEFDCISNKLDERYGSNDCKFIAVQDYNTVGLTGKMSYDEIEDNSYGNLLKLVYEISKPQENAGAGGSWGLGKTVYFRVGIGLVIYYSRIINENGQYESRLAATLVEDENLRSSMIPSLENKKIKRGIAWWGQKTGENQTKPVTDEREIHRLLKVFNIEPYIGDKTGTTIIIPYIDEKKLLHSNVMASSDDNDSNAVSTADTNDLPYWFNSIESYLKIAIQRWYAPRINNNNYEYGKYLQASINGKPLKVCDMEPVFQAIQSLYTYAINGTVKEFISDKNIQIYCDEVNLQGLQSRCAGKIAYLKITQKQLDMLYPENKPSPYTYLNLLVTDAKKNKPIICYTRQPGMIVSYENMGPWVDGIISTDENEFIIGIFKLNSKNIIKSIENNYTLEEYIRKGEMADHVNWSDFSIGIKSLNIVSKLQKHVRQKISNRFEDTNEVEIESVSSGFGKLFGDALLPPENFGKKPSVTRQKQTKESKKKIERHKRSSFFVNQSAIKYTAEGIQVPMEITLKKGSFMSDIEMGIDSNIKAVSVSEWETTLKKAGCSIDEVKVVLLKSDDVLLNKKVTLNSKNKTQRLEFIGITLSFSKNGTGYKISMASEESHKVELMIYANIKIYDKNVKPIFNYKEKSGE</sequence>
<dbReference type="EMBL" id="JAHOEL010000045">
    <property type="protein sequence ID" value="MBV3393092.1"/>
    <property type="molecule type" value="Genomic_DNA"/>
</dbReference>
<protein>
    <submittedName>
        <fullName evidence="2">Uncharacterized protein</fullName>
    </submittedName>
</protein>